<keyword evidence="1" id="KW-1133">Transmembrane helix</keyword>
<keyword evidence="1" id="KW-0812">Transmembrane</keyword>
<dbReference type="InterPro" id="IPR013216">
    <property type="entry name" value="Methyltransf_11"/>
</dbReference>
<comment type="caution">
    <text evidence="3">The sequence shown here is derived from an EMBL/GenBank/DDBJ whole genome shotgun (WGS) entry which is preliminary data.</text>
</comment>
<dbReference type="InterPro" id="IPR052356">
    <property type="entry name" value="Thiol_S-MT"/>
</dbReference>
<dbReference type="Gene3D" id="3.40.50.150">
    <property type="entry name" value="Vaccinia Virus protein VP39"/>
    <property type="match status" value="1"/>
</dbReference>
<dbReference type="EMBL" id="CAXIEN010000018">
    <property type="protein sequence ID" value="CAL1265620.1"/>
    <property type="molecule type" value="Genomic_DNA"/>
</dbReference>
<keyword evidence="4" id="KW-1185">Reference proteome</keyword>
<dbReference type="InterPro" id="IPR029063">
    <property type="entry name" value="SAM-dependent_MTases_sf"/>
</dbReference>
<dbReference type="GO" id="GO:0008757">
    <property type="term" value="F:S-adenosylmethionine-dependent methyltransferase activity"/>
    <property type="evidence" value="ECO:0007669"/>
    <property type="project" value="InterPro"/>
</dbReference>
<dbReference type="AlphaFoldDB" id="A0AAV1Z2H6"/>
<gene>
    <name evidence="3" type="ORF">LARSCL_LOCUS2634</name>
</gene>
<name>A0AAV1Z2H6_9ARAC</name>
<dbReference type="Proteomes" id="UP001497382">
    <property type="component" value="Unassembled WGS sequence"/>
</dbReference>
<dbReference type="CDD" id="cd02440">
    <property type="entry name" value="AdoMet_MTases"/>
    <property type="match status" value="1"/>
</dbReference>
<accession>A0AAV1Z2H6</accession>
<feature type="transmembrane region" description="Helical" evidence="1">
    <location>
        <begin position="6"/>
        <end position="28"/>
    </location>
</feature>
<feature type="domain" description="Methyltransferase type 11" evidence="2">
    <location>
        <begin position="82"/>
        <end position="179"/>
    </location>
</feature>
<keyword evidence="1" id="KW-0472">Membrane</keyword>
<dbReference type="SUPFAM" id="SSF53335">
    <property type="entry name" value="S-adenosyl-L-methionine-dependent methyltransferases"/>
    <property type="match status" value="1"/>
</dbReference>
<evidence type="ECO:0000259" key="2">
    <source>
        <dbReference type="Pfam" id="PF08241"/>
    </source>
</evidence>
<proteinExistence type="predicted"/>
<dbReference type="PANTHER" id="PTHR45036:SF1">
    <property type="entry name" value="METHYLTRANSFERASE LIKE 7A"/>
    <property type="match status" value="1"/>
</dbReference>
<protein>
    <recommendedName>
        <fullName evidence="2">Methyltransferase type 11 domain-containing protein</fullName>
    </recommendedName>
</protein>
<evidence type="ECO:0000313" key="4">
    <source>
        <dbReference type="Proteomes" id="UP001497382"/>
    </source>
</evidence>
<dbReference type="PANTHER" id="PTHR45036">
    <property type="entry name" value="METHYLTRANSFERASE LIKE 7B"/>
    <property type="match status" value="1"/>
</dbReference>
<sequence length="251" mass="29223">MEIIIYITATILLWALSASILLPFLIFFKLNKTYRDKWFSWFFVNLIKPQLSPTLARMRKHAFNLLKEHLKGRKTNIPLEILEIGIGAGSNLKFYPENSNLTVLDMNESFIEYFEENLKKHPEVIHKKTVIAMAEDMHELEDDSFDVVVCTYVLCSVKNVRSVLNEVKRVLKPGGKFLVLEHVMYPDSTWNATLQTLTSPLWNIYFDGCNLNRKNDEEIRKTGFSDVVIEKSYPKDIWMYIRPKIVGIATK</sequence>
<dbReference type="Pfam" id="PF08241">
    <property type="entry name" value="Methyltransf_11"/>
    <property type="match status" value="1"/>
</dbReference>
<evidence type="ECO:0000256" key="1">
    <source>
        <dbReference type="SAM" id="Phobius"/>
    </source>
</evidence>
<evidence type="ECO:0000313" key="3">
    <source>
        <dbReference type="EMBL" id="CAL1265620.1"/>
    </source>
</evidence>
<reference evidence="3 4" key="1">
    <citation type="submission" date="2024-04" db="EMBL/GenBank/DDBJ databases">
        <authorList>
            <person name="Rising A."/>
            <person name="Reimegard J."/>
            <person name="Sonavane S."/>
            <person name="Akerstrom W."/>
            <person name="Nylinder S."/>
            <person name="Hedman E."/>
            <person name="Kallberg Y."/>
        </authorList>
    </citation>
    <scope>NUCLEOTIDE SEQUENCE [LARGE SCALE GENOMIC DNA]</scope>
</reference>
<organism evidence="3 4">
    <name type="scientific">Larinioides sclopetarius</name>
    <dbReference type="NCBI Taxonomy" id="280406"/>
    <lineage>
        <taxon>Eukaryota</taxon>
        <taxon>Metazoa</taxon>
        <taxon>Ecdysozoa</taxon>
        <taxon>Arthropoda</taxon>
        <taxon>Chelicerata</taxon>
        <taxon>Arachnida</taxon>
        <taxon>Araneae</taxon>
        <taxon>Araneomorphae</taxon>
        <taxon>Entelegynae</taxon>
        <taxon>Araneoidea</taxon>
        <taxon>Araneidae</taxon>
        <taxon>Larinioides</taxon>
    </lineage>
</organism>